<dbReference type="InterPro" id="IPR052895">
    <property type="entry name" value="HetReg/Transcr_Mod"/>
</dbReference>
<evidence type="ECO:0000313" key="2">
    <source>
        <dbReference type="EMBL" id="KAK4210258.1"/>
    </source>
</evidence>
<accession>A0AAN6Y0C9</accession>
<dbReference type="InterPro" id="IPR010730">
    <property type="entry name" value="HET"/>
</dbReference>
<reference evidence="2" key="1">
    <citation type="journal article" date="2023" name="Mol. Phylogenet. Evol.">
        <title>Genome-scale phylogeny and comparative genomics of the fungal order Sordariales.</title>
        <authorList>
            <person name="Hensen N."/>
            <person name="Bonometti L."/>
            <person name="Westerberg I."/>
            <person name="Brannstrom I.O."/>
            <person name="Guillou S."/>
            <person name="Cros-Aarteil S."/>
            <person name="Calhoun S."/>
            <person name="Haridas S."/>
            <person name="Kuo A."/>
            <person name="Mondo S."/>
            <person name="Pangilinan J."/>
            <person name="Riley R."/>
            <person name="LaButti K."/>
            <person name="Andreopoulos B."/>
            <person name="Lipzen A."/>
            <person name="Chen C."/>
            <person name="Yan M."/>
            <person name="Daum C."/>
            <person name="Ng V."/>
            <person name="Clum A."/>
            <person name="Steindorff A."/>
            <person name="Ohm R.A."/>
            <person name="Martin F."/>
            <person name="Silar P."/>
            <person name="Natvig D.O."/>
            <person name="Lalanne C."/>
            <person name="Gautier V."/>
            <person name="Ament-Velasquez S.L."/>
            <person name="Kruys A."/>
            <person name="Hutchinson M.I."/>
            <person name="Powell A.J."/>
            <person name="Barry K."/>
            <person name="Miller A.N."/>
            <person name="Grigoriev I.V."/>
            <person name="Debuchy R."/>
            <person name="Gladieux P."/>
            <person name="Hiltunen Thoren M."/>
            <person name="Johannesson H."/>
        </authorList>
    </citation>
    <scope>NUCLEOTIDE SEQUENCE</scope>
    <source>
        <strain evidence="2">PSN293</strain>
    </source>
</reference>
<dbReference type="PANTHER" id="PTHR24148:SF64">
    <property type="entry name" value="HETEROKARYON INCOMPATIBILITY DOMAIN-CONTAINING PROTEIN"/>
    <property type="match status" value="1"/>
</dbReference>
<dbReference type="EMBL" id="MU858180">
    <property type="protein sequence ID" value="KAK4210258.1"/>
    <property type="molecule type" value="Genomic_DNA"/>
</dbReference>
<name>A0AAN6Y0C9_9PEZI</name>
<evidence type="ECO:0000259" key="1">
    <source>
        <dbReference type="Pfam" id="PF06985"/>
    </source>
</evidence>
<protein>
    <recommendedName>
        <fullName evidence="1">Heterokaryon incompatibility domain-containing protein</fullName>
    </recommendedName>
</protein>
<proteinExistence type="predicted"/>
<dbReference type="Proteomes" id="UP001301769">
    <property type="component" value="Unassembled WGS sequence"/>
</dbReference>
<comment type="caution">
    <text evidence="2">The sequence shown here is derived from an EMBL/GenBank/DDBJ whole genome shotgun (WGS) entry which is preliminary data.</text>
</comment>
<feature type="domain" description="Heterokaryon incompatibility" evidence="1">
    <location>
        <begin position="46"/>
        <end position="119"/>
    </location>
</feature>
<organism evidence="2 3">
    <name type="scientific">Rhypophila decipiens</name>
    <dbReference type="NCBI Taxonomy" id="261697"/>
    <lineage>
        <taxon>Eukaryota</taxon>
        <taxon>Fungi</taxon>
        <taxon>Dikarya</taxon>
        <taxon>Ascomycota</taxon>
        <taxon>Pezizomycotina</taxon>
        <taxon>Sordariomycetes</taxon>
        <taxon>Sordariomycetidae</taxon>
        <taxon>Sordariales</taxon>
        <taxon>Naviculisporaceae</taxon>
        <taxon>Rhypophila</taxon>
    </lineage>
</organism>
<dbReference type="PANTHER" id="PTHR24148">
    <property type="entry name" value="ANKYRIN REPEAT DOMAIN-CONTAINING PROTEIN 39 HOMOLOG-RELATED"/>
    <property type="match status" value="1"/>
</dbReference>
<reference evidence="2" key="2">
    <citation type="submission" date="2023-05" db="EMBL/GenBank/DDBJ databases">
        <authorList>
            <consortium name="Lawrence Berkeley National Laboratory"/>
            <person name="Steindorff A."/>
            <person name="Hensen N."/>
            <person name="Bonometti L."/>
            <person name="Westerberg I."/>
            <person name="Brannstrom I.O."/>
            <person name="Guillou S."/>
            <person name="Cros-Aarteil S."/>
            <person name="Calhoun S."/>
            <person name="Haridas S."/>
            <person name="Kuo A."/>
            <person name="Mondo S."/>
            <person name="Pangilinan J."/>
            <person name="Riley R."/>
            <person name="Labutti K."/>
            <person name="Andreopoulos B."/>
            <person name="Lipzen A."/>
            <person name="Chen C."/>
            <person name="Yanf M."/>
            <person name="Daum C."/>
            <person name="Ng V."/>
            <person name="Clum A."/>
            <person name="Ohm R."/>
            <person name="Martin F."/>
            <person name="Silar P."/>
            <person name="Natvig D."/>
            <person name="Lalanne C."/>
            <person name="Gautier V."/>
            <person name="Ament-Velasquez S.L."/>
            <person name="Kruys A."/>
            <person name="Hutchinson M.I."/>
            <person name="Powell A.J."/>
            <person name="Barry K."/>
            <person name="Miller A.N."/>
            <person name="Grigoriev I.V."/>
            <person name="Debuchy R."/>
            <person name="Gladieux P."/>
            <person name="Thoren M.H."/>
            <person name="Johannesson H."/>
        </authorList>
    </citation>
    <scope>NUCLEOTIDE SEQUENCE</scope>
    <source>
        <strain evidence="2">PSN293</strain>
    </source>
</reference>
<gene>
    <name evidence="2" type="ORF">QBC37DRAFT_377250</name>
</gene>
<dbReference type="Pfam" id="PF06985">
    <property type="entry name" value="HET"/>
    <property type="match status" value="1"/>
</dbReference>
<keyword evidence="3" id="KW-1185">Reference proteome</keyword>
<sequence>MDFAPFVCKSLEKKGEIRIVYLHPGLDTNDLMISVYHAPLTARFHTAVSYVWGSEEKPHKINSAYSASNVDSEDNSVSYILADIATSFLAITDNLKKLLVNSRHPTGYISLWVDAICIN</sequence>
<evidence type="ECO:0000313" key="3">
    <source>
        <dbReference type="Proteomes" id="UP001301769"/>
    </source>
</evidence>
<dbReference type="AlphaFoldDB" id="A0AAN6Y0C9"/>